<keyword evidence="1" id="KW-0472">Membrane</keyword>
<keyword evidence="3" id="KW-1185">Reference proteome</keyword>
<keyword evidence="1" id="KW-0812">Transmembrane</keyword>
<accession>A0A5D2K4J6</accession>
<dbReference type="AlphaFoldDB" id="A0A5D2K4J6"/>
<proteinExistence type="predicted"/>
<gene>
    <name evidence="2" type="ORF">ES332_D07G052200v1</name>
</gene>
<sequence length="72" mass="8654">MIIIMLLCNFCKPTPHFQLKIIVFFPTVSCHFFLSFSLLPNTIFLFQNTKFLNMFCRSLIFIFKIFILEHED</sequence>
<dbReference type="EMBL" id="CM017629">
    <property type="protein sequence ID" value="TYH61435.1"/>
    <property type="molecule type" value="Genomic_DNA"/>
</dbReference>
<name>A0A5D2K4J6_GOSTO</name>
<keyword evidence="1" id="KW-1133">Transmembrane helix</keyword>
<reference evidence="2 3" key="1">
    <citation type="submission" date="2019-07" db="EMBL/GenBank/DDBJ databases">
        <title>WGS assembly of Gossypium tomentosum.</title>
        <authorList>
            <person name="Chen Z.J."/>
            <person name="Sreedasyam A."/>
            <person name="Ando A."/>
            <person name="Song Q."/>
            <person name="De L."/>
            <person name="Hulse-Kemp A."/>
            <person name="Ding M."/>
            <person name="Ye W."/>
            <person name="Kirkbride R."/>
            <person name="Jenkins J."/>
            <person name="Plott C."/>
            <person name="Lovell J."/>
            <person name="Lin Y.-M."/>
            <person name="Vaughn R."/>
            <person name="Liu B."/>
            <person name="Li W."/>
            <person name="Simpson S."/>
            <person name="Scheffler B."/>
            <person name="Saski C."/>
            <person name="Grover C."/>
            <person name="Hu G."/>
            <person name="Conover J."/>
            <person name="Carlson J."/>
            <person name="Shu S."/>
            <person name="Boston L."/>
            <person name="Williams M."/>
            <person name="Peterson D."/>
            <person name="Mcgee K."/>
            <person name="Jones D."/>
            <person name="Wendel J."/>
            <person name="Stelly D."/>
            <person name="Grimwood J."/>
            <person name="Schmutz J."/>
        </authorList>
    </citation>
    <scope>NUCLEOTIDE SEQUENCE [LARGE SCALE GENOMIC DNA]</scope>
    <source>
        <strain evidence="2">7179.01</strain>
    </source>
</reference>
<evidence type="ECO:0000256" key="1">
    <source>
        <dbReference type="SAM" id="Phobius"/>
    </source>
</evidence>
<evidence type="ECO:0000313" key="2">
    <source>
        <dbReference type="EMBL" id="TYH61435.1"/>
    </source>
</evidence>
<protein>
    <submittedName>
        <fullName evidence="2">Uncharacterized protein</fullName>
    </submittedName>
</protein>
<feature type="transmembrane region" description="Helical" evidence="1">
    <location>
        <begin position="21"/>
        <end position="39"/>
    </location>
</feature>
<evidence type="ECO:0000313" key="3">
    <source>
        <dbReference type="Proteomes" id="UP000322667"/>
    </source>
</evidence>
<organism evidence="2 3">
    <name type="scientific">Gossypium tomentosum</name>
    <name type="common">Hawaiian cotton</name>
    <name type="synonym">Gossypium sandvicense</name>
    <dbReference type="NCBI Taxonomy" id="34277"/>
    <lineage>
        <taxon>Eukaryota</taxon>
        <taxon>Viridiplantae</taxon>
        <taxon>Streptophyta</taxon>
        <taxon>Embryophyta</taxon>
        <taxon>Tracheophyta</taxon>
        <taxon>Spermatophyta</taxon>
        <taxon>Magnoliopsida</taxon>
        <taxon>eudicotyledons</taxon>
        <taxon>Gunneridae</taxon>
        <taxon>Pentapetalae</taxon>
        <taxon>rosids</taxon>
        <taxon>malvids</taxon>
        <taxon>Malvales</taxon>
        <taxon>Malvaceae</taxon>
        <taxon>Malvoideae</taxon>
        <taxon>Gossypium</taxon>
    </lineage>
</organism>
<dbReference type="Proteomes" id="UP000322667">
    <property type="component" value="Chromosome D07"/>
</dbReference>